<dbReference type="InterPro" id="IPR026444">
    <property type="entry name" value="Secre_tail"/>
</dbReference>
<dbReference type="EMBL" id="NJBN01000004">
    <property type="protein sequence ID" value="TKJ40841.1"/>
    <property type="molecule type" value="Genomic_DNA"/>
</dbReference>
<accession>A0A532V0W4</accession>
<dbReference type="AlphaFoldDB" id="A0A532V0W4"/>
<name>A0A532V0W4_UNCL8</name>
<dbReference type="Pfam" id="PF18962">
    <property type="entry name" value="Por_Secre_tail"/>
    <property type="match status" value="1"/>
</dbReference>
<dbReference type="Proteomes" id="UP000319619">
    <property type="component" value="Unassembled WGS sequence"/>
</dbReference>
<dbReference type="NCBIfam" id="TIGR04183">
    <property type="entry name" value="Por_Secre_tail"/>
    <property type="match status" value="1"/>
</dbReference>
<sequence length="981" mass="107001">MTGGVMYKKILTLALLGGLMMVMALTAHSQIIFTIQYDDGTSAYYSGRPLPGDTCGVWFEPPTESKIISTEFNFNDGMGGDAQLFIWAMADGFDPADYYDNNEPGWPWGSGNSAPSPLGEILAGPITYPFDNSGNPQVVVFEDWGYPPDALDIGTDPFFVGYVLLGGGGEPYYPSILGDAADDHPYHSLCWLTTPGGNYVGESGWWAYGIDWLIRTDVDMYGDPPPVIVGIVDPPDTYTAGPYEITATITDQIAGGDPGVVDFANLIYSVDGGDEQTVAMTNVGDEYSGEIPAQAVGSMINFRVEAEDNTGHPALAPGPGGYNFSYLEPSGAKILLVNDTGGRYDGIVYTNALASNGYDYDYWLIDGGSPDDQGYPGDDVVNTTNYNSIVWFNGTANSGSLPLNEDDLTEDPVANFMDDGGSFFFSSSDYLGGAFGGSGHWTEFTAEPGWFMYDYLWVADGWSDATTVDTMYTGVDGDPVSGDWFGTFIKDSPDPNYNDWAWPVSPATTCFWTEDDESAATRYDGPYKMVFLAWVLEDLVSYNVAEGILVNTLNWFGEGTVKLVEGSRYGIEGTMPQDILATITDGDGVTDAMIHGIKDGTINFEASLVSAGGDQYTFSFPQPITTSLEYWLTAEDLLGNPMSTPHYECWTTTFTGTGADVLFCSDQLYSSIDYDSTITDALDALAVTYDIWDVDENGAPDYWTVLSNYDNCFWVGFGDYEASVFPPNTVDNPFTNFLRQGKNLLYSSEEMIGYVWGSVNFATGNFAYDWLHIGGVTSDVSYSSLQITADPICAGLTVPLELSGYDPGVGNWSDYYITTNPTATEGLFFTSPGTAVGDPCGHRDDVDQHNSIALGFCLFMMDTDNTETFLSNVLDYFGNNPGTGVEPENKVVQPLTYELQQNFPNPFNPVTQIRFAIPENTKVELTIYNLMGQEVAKLVDRNLNAGYHSVSWDGAQFASGIYFYKIKTANFEQAQKMILVK</sequence>
<proteinExistence type="predicted"/>
<evidence type="ECO:0000259" key="1">
    <source>
        <dbReference type="Pfam" id="PF18962"/>
    </source>
</evidence>
<comment type="caution">
    <text evidence="2">The sequence shown here is derived from an EMBL/GenBank/DDBJ whole genome shotgun (WGS) entry which is preliminary data.</text>
</comment>
<organism evidence="2 3">
    <name type="scientific">candidate division LCP-89 bacterium B3_LCP</name>
    <dbReference type="NCBI Taxonomy" id="2012998"/>
    <lineage>
        <taxon>Bacteria</taxon>
        <taxon>Pseudomonadati</taxon>
        <taxon>Bacteria division LCP-89</taxon>
    </lineage>
</organism>
<protein>
    <recommendedName>
        <fullName evidence="1">Secretion system C-terminal sorting domain-containing protein</fullName>
    </recommendedName>
</protein>
<reference evidence="2 3" key="1">
    <citation type="submission" date="2017-06" db="EMBL/GenBank/DDBJ databases">
        <title>Novel microbial phyla capable of carbon fixation and sulfur reduction in deep-sea sediments.</title>
        <authorList>
            <person name="Huang J."/>
            <person name="Baker B."/>
            <person name="Wang Y."/>
        </authorList>
    </citation>
    <scope>NUCLEOTIDE SEQUENCE [LARGE SCALE GENOMIC DNA]</scope>
    <source>
        <strain evidence="2">B3_LCP</strain>
    </source>
</reference>
<dbReference type="Gene3D" id="2.60.40.4070">
    <property type="match status" value="1"/>
</dbReference>
<feature type="domain" description="Secretion system C-terminal sorting" evidence="1">
    <location>
        <begin position="903"/>
        <end position="978"/>
    </location>
</feature>
<gene>
    <name evidence="2" type="ORF">CEE37_07720</name>
</gene>
<evidence type="ECO:0000313" key="2">
    <source>
        <dbReference type="EMBL" id="TKJ40841.1"/>
    </source>
</evidence>
<evidence type="ECO:0000313" key="3">
    <source>
        <dbReference type="Proteomes" id="UP000319619"/>
    </source>
</evidence>